<protein>
    <recommendedName>
        <fullName evidence="1">Stage 0 sporulation protein A homolog</fullName>
    </recommendedName>
</protein>
<keyword evidence="8" id="KW-1185">Reference proteome</keyword>
<gene>
    <name evidence="7" type="ordered locus">Desru_3124</name>
</gene>
<evidence type="ECO:0000256" key="2">
    <source>
        <dbReference type="ARBA" id="ARBA00022553"/>
    </source>
</evidence>
<dbReference type="STRING" id="696281.Desru_3124"/>
<dbReference type="PROSITE" id="PS50110">
    <property type="entry name" value="RESPONSE_REGULATORY"/>
    <property type="match status" value="1"/>
</dbReference>
<dbReference type="InterPro" id="IPR011006">
    <property type="entry name" value="CheY-like_superfamily"/>
</dbReference>
<proteinExistence type="predicted"/>
<dbReference type="GO" id="GO:0000160">
    <property type="term" value="P:phosphorelay signal transduction system"/>
    <property type="evidence" value="ECO:0007669"/>
    <property type="project" value="InterPro"/>
</dbReference>
<dbReference type="Gene3D" id="3.40.50.2300">
    <property type="match status" value="1"/>
</dbReference>
<name>F6DUF0_DESRL</name>
<evidence type="ECO:0000256" key="5">
    <source>
        <dbReference type="SAM" id="Coils"/>
    </source>
</evidence>
<dbReference type="AlphaFoldDB" id="F6DUF0"/>
<reference evidence="8" key="1">
    <citation type="submission" date="2011-05" db="EMBL/GenBank/DDBJ databases">
        <title>Complete sequence of Desulfotomaculum ruminis DSM 2154.</title>
        <authorList>
            <person name="Lucas S."/>
            <person name="Copeland A."/>
            <person name="Lapidus A."/>
            <person name="Cheng J.-F."/>
            <person name="Goodwin L."/>
            <person name="Pitluck S."/>
            <person name="Lu M."/>
            <person name="Detter J.C."/>
            <person name="Han C."/>
            <person name="Tapia R."/>
            <person name="Land M."/>
            <person name="Hauser L."/>
            <person name="Kyrpides N."/>
            <person name="Ivanova N."/>
            <person name="Mikhailova N."/>
            <person name="Pagani I."/>
            <person name="Stams A.J.M."/>
            <person name="Plugge C.M."/>
            <person name="Muyzer G."/>
            <person name="Kuever J."/>
            <person name="Parshina S.N."/>
            <person name="Ivanova A.E."/>
            <person name="Nazina T.N."/>
            <person name="Brambilla E."/>
            <person name="Spring S."/>
            <person name="Klenk H.-P."/>
            <person name="Woyke T."/>
        </authorList>
    </citation>
    <scope>NUCLEOTIDE SEQUENCE [LARGE SCALE GENOMIC DNA]</scope>
    <source>
        <strain evidence="8">ATCC 23193 / DSM 2154 / NCIB 8452 / DL</strain>
    </source>
</reference>
<sequence length="153" mass="17303">MRLMLVDDDRGCLEGLASAMEPSGHRLELFMSPGQAVDHYSGGDYDVVITDIKMPELDGIQLLKKIKTLDDDARVIVMTGYADLETAVAALNNGAYAFLYKPVNIAELLETIEKISAEIENRERMEKERDDETIEYTKLKKFYADLLQLLKIK</sequence>
<evidence type="ECO:0000256" key="1">
    <source>
        <dbReference type="ARBA" id="ARBA00018672"/>
    </source>
</evidence>
<evidence type="ECO:0000313" key="7">
    <source>
        <dbReference type="EMBL" id="AEG61335.1"/>
    </source>
</evidence>
<dbReference type="InterPro" id="IPR001789">
    <property type="entry name" value="Sig_transdc_resp-reg_receiver"/>
</dbReference>
<evidence type="ECO:0000256" key="4">
    <source>
        <dbReference type="PROSITE-ProRule" id="PRU00169"/>
    </source>
</evidence>
<dbReference type="OrthoDB" id="1684633at2"/>
<comment type="function">
    <text evidence="3">May play the central regulatory role in sporulation. It may be an element of the effector pathway responsible for the activation of sporulation genes in response to nutritional stress. Spo0A may act in concert with spo0H (a sigma factor) to control the expression of some genes that are critical to the sporulation process.</text>
</comment>
<organism evidence="7 8">
    <name type="scientific">Desulforamulus ruminis (strain ATCC 23193 / DSM 2154 / NCIMB 8452 / DL)</name>
    <name type="common">Desulfotomaculum ruminis</name>
    <dbReference type="NCBI Taxonomy" id="696281"/>
    <lineage>
        <taxon>Bacteria</taxon>
        <taxon>Bacillati</taxon>
        <taxon>Bacillota</taxon>
        <taxon>Clostridia</taxon>
        <taxon>Eubacteriales</taxon>
        <taxon>Peptococcaceae</taxon>
        <taxon>Desulforamulus</taxon>
    </lineage>
</organism>
<feature type="modified residue" description="4-aspartylphosphate" evidence="4">
    <location>
        <position position="51"/>
    </location>
</feature>
<dbReference type="KEGG" id="dru:Desru_3124"/>
<feature type="coiled-coil region" evidence="5">
    <location>
        <begin position="105"/>
        <end position="135"/>
    </location>
</feature>
<dbReference type="EMBL" id="CP002780">
    <property type="protein sequence ID" value="AEG61335.1"/>
    <property type="molecule type" value="Genomic_DNA"/>
</dbReference>
<dbReference type="InterPro" id="IPR050595">
    <property type="entry name" value="Bact_response_regulator"/>
</dbReference>
<dbReference type="HOGENOM" id="CLU_000445_69_8_9"/>
<dbReference type="SUPFAM" id="SSF52172">
    <property type="entry name" value="CheY-like"/>
    <property type="match status" value="1"/>
</dbReference>
<dbReference type="PANTHER" id="PTHR44591:SF3">
    <property type="entry name" value="RESPONSE REGULATORY DOMAIN-CONTAINING PROTEIN"/>
    <property type="match status" value="1"/>
</dbReference>
<dbReference type="PANTHER" id="PTHR44591">
    <property type="entry name" value="STRESS RESPONSE REGULATOR PROTEIN 1"/>
    <property type="match status" value="1"/>
</dbReference>
<evidence type="ECO:0000259" key="6">
    <source>
        <dbReference type="PROSITE" id="PS50110"/>
    </source>
</evidence>
<feature type="domain" description="Response regulatory" evidence="6">
    <location>
        <begin position="2"/>
        <end position="116"/>
    </location>
</feature>
<dbReference type="RefSeq" id="WP_013843086.1">
    <property type="nucleotide sequence ID" value="NC_015589.1"/>
</dbReference>
<dbReference type="Proteomes" id="UP000009234">
    <property type="component" value="Chromosome"/>
</dbReference>
<accession>F6DUF0</accession>
<dbReference type="SMART" id="SM00448">
    <property type="entry name" value="REC"/>
    <property type="match status" value="1"/>
</dbReference>
<dbReference type="Pfam" id="PF00072">
    <property type="entry name" value="Response_reg"/>
    <property type="match status" value="1"/>
</dbReference>
<keyword evidence="2 4" id="KW-0597">Phosphoprotein</keyword>
<evidence type="ECO:0000313" key="8">
    <source>
        <dbReference type="Proteomes" id="UP000009234"/>
    </source>
</evidence>
<keyword evidence="5" id="KW-0175">Coiled coil</keyword>
<evidence type="ECO:0000256" key="3">
    <source>
        <dbReference type="ARBA" id="ARBA00024867"/>
    </source>
</evidence>
<dbReference type="eggNOG" id="COG2204">
    <property type="taxonomic scope" value="Bacteria"/>
</dbReference>
<reference evidence="7 8" key="2">
    <citation type="journal article" date="2012" name="Stand. Genomic Sci.">
        <title>Complete genome sequence of the sulfate-reducing firmicute Desulfotomaculum ruminis type strain (DL(T)).</title>
        <authorList>
            <person name="Spring S."/>
            <person name="Visser M."/>
            <person name="Lu M."/>
            <person name="Copeland A."/>
            <person name="Lapidus A."/>
            <person name="Lucas S."/>
            <person name="Cheng J.F."/>
            <person name="Han C."/>
            <person name="Tapia R."/>
            <person name="Goodwin L.A."/>
            <person name="Pitluck S."/>
            <person name="Ivanova N."/>
            <person name="Land M."/>
            <person name="Hauser L."/>
            <person name="Larimer F."/>
            <person name="Rohde M."/>
            <person name="Goker M."/>
            <person name="Detter J.C."/>
            <person name="Kyrpides N.C."/>
            <person name="Woyke T."/>
            <person name="Schaap P.J."/>
            <person name="Plugge C.M."/>
            <person name="Muyzer G."/>
            <person name="Kuever J."/>
            <person name="Pereira I.A."/>
            <person name="Parshina S.N."/>
            <person name="Bernier-Latmani R."/>
            <person name="Stams A.J."/>
            <person name="Klenk H.P."/>
        </authorList>
    </citation>
    <scope>NUCLEOTIDE SEQUENCE [LARGE SCALE GENOMIC DNA]</scope>
    <source>
        <strain evidence="8">ATCC 23193 / DSM 2154 / NCIB 8452 / DL</strain>
    </source>
</reference>